<dbReference type="KEGG" id="sbf:JCM31447_17110"/>
<gene>
    <name evidence="2" type="ORF">JCM31447_17110</name>
</gene>
<dbReference type="PROSITE" id="PS51257">
    <property type="entry name" value="PROKAR_LIPOPROTEIN"/>
    <property type="match status" value="1"/>
</dbReference>
<feature type="chain" id="PRO_5020762432" description="Lipoprotein" evidence="1">
    <location>
        <begin position="19"/>
        <end position="327"/>
    </location>
</feature>
<dbReference type="RefSeq" id="WP_130608765.1">
    <property type="nucleotide sequence ID" value="NZ_AP019368.1"/>
</dbReference>
<dbReference type="Proteomes" id="UP000291236">
    <property type="component" value="Chromosome"/>
</dbReference>
<evidence type="ECO:0000256" key="1">
    <source>
        <dbReference type="SAM" id="SignalP"/>
    </source>
</evidence>
<dbReference type="AlphaFoldDB" id="A0A4P2VKV9"/>
<keyword evidence="3" id="KW-1185">Reference proteome</keyword>
<dbReference type="EMBL" id="AP019368">
    <property type="protein sequence ID" value="BBH53268.1"/>
    <property type="molecule type" value="Genomic_DNA"/>
</dbReference>
<evidence type="ECO:0000313" key="2">
    <source>
        <dbReference type="EMBL" id="BBH53268.1"/>
    </source>
</evidence>
<proteinExistence type="predicted"/>
<keyword evidence="1" id="KW-0732">Signal</keyword>
<feature type="signal peptide" evidence="1">
    <location>
        <begin position="1"/>
        <end position="18"/>
    </location>
</feature>
<evidence type="ECO:0000313" key="3">
    <source>
        <dbReference type="Proteomes" id="UP000291236"/>
    </source>
</evidence>
<protein>
    <recommendedName>
        <fullName evidence="4">Lipoprotein</fullName>
    </recommendedName>
</protein>
<name>A0A4P2VKV9_FLUSA</name>
<dbReference type="OrthoDB" id="5294315at2"/>
<organism evidence="2 3">
    <name type="scientific">Fluviispira sanaruensis</name>
    <dbReference type="NCBI Taxonomy" id="2493639"/>
    <lineage>
        <taxon>Bacteria</taxon>
        <taxon>Pseudomonadati</taxon>
        <taxon>Bdellovibrionota</taxon>
        <taxon>Oligoflexia</taxon>
        <taxon>Silvanigrellales</taxon>
        <taxon>Silvanigrellaceae</taxon>
        <taxon>Fluviispira</taxon>
    </lineage>
</organism>
<evidence type="ECO:0008006" key="4">
    <source>
        <dbReference type="Google" id="ProtNLM"/>
    </source>
</evidence>
<accession>A0A4P2VKV9</accession>
<sequence>MKRIFSLFILLIFFISCKKPDSTYYTINQVRVVAALFQTSALVTGTTINGTSTQQFPMRPNETCTGAPEFNIVVISPTSEIPTLTINSLKVAGIGYYYLAKGGGGRGLPNGTKGTSLPLTTFFSSATPATTTIMTSPFRLTVFTFTAACVNFNNANLTTNLETVNDIPAFMINYSVTSGVSTDQGFYTFYYLPLKTDSWWSSAAVTSSVSSKISSITSGLAVTNSPSQFGTLSPIASSTINANSGNAISAPVTIPNVPTGRDANSSLFQASTRIQWYVTSGSLDLDTAAITTWNPETTAGTSVGGLVVVRDLLGGVDFKIFGPFTTQ</sequence>
<reference evidence="2 3" key="1">
    <citation type="submission" date="2018-12" db="EMBL/GenBank/DDBJ databases">
        <title>Rubrispira sanarue gen. nov., sp., nov., a member of the order Silvanigrellales, isolated from a brackish lake in Hamamatsu Japan.</title>
        <authorList>
            <person name="Maejima Y."/>
            <person name="Iino T."/>
            <person name="Muraguchi Y."/>
            <person name="Fukuda K."/>
            <person name="Nojiri H."/>
            <person name="Ohkuma M."/>
            <person name="Moriuchi R."/>
            <person name="Dohra H."/>
            <person name="Kimbara K."/>
            <person name="Shintani M."/>
        </authorList>
    </citation>
    <scope>NUCLEOTIDE SEQUENCE [LARGE SCALE GENOMIC DNA]</scope>
    <source>
        <strain evidence="2 3">RF1110005</strain>
    </source>
</reference>